<sequence length="123" mass="13817">MSPNALFINSRVSCPGCRTDALRLFIPQQSSVQRGGRPSVGDSVTARVFYVCRVISNDMLTRTVDNATLFYVCRVISNDMLTRTVDNATLFYVCRVISNDMLTRTVDNPTLFYVCLMICLLNC</sequence>
<proteinExistence type="predicted"/>
<dbReference type="Proteomes" id="UP001283361">
    <property type="component" value="Unassembled WGS sequence"/>
</dbReference>
<evidence type="ECO:0000313" key="2">
    <source>
        <dbReference type="Proteomes" id="UP001283361"/>
    </source>
</evidence>
<comment type="caution">
    <text evidence="1">The sequence shown here is derived from an EMBL/GenBank/DDBJ whole genome shotgun (WGS) entry which is preliminary data.</text>
</comment>
<dbReference type="AlphaFoldDB" id="A0AAE0ZJP6"/>
<gene>
    <name evidence="1" type="ORF">RRG08_011950</name>
</gene>
<keyword evidence="2" id="KW-1185">Reference proteome</keyword>
<evidence type="ECO:0000313" key="1">
    <source>
        <dbReference type="EMBL" id="KAK3770455.1"/>
    </source>
</evidence>
<accession>A0AAE0ZJP6</accession>
<dbReference type="EMBL" id="JAWDGP010003842">
    <property type="protein sequence ID" value="KAK3770455.1"/>
    <property type="molecule type" value="Genomic_DNA"/>
</dbReference>
<reference evidence="1" key="1">
    <citation type="journal article" date="2023" name="G3 (Bethesda)">
        <title>A reference genome for the long-term kleptoplast-retaining sea slug Elysia crispata morphotype clarki.</title>
        <authorList>
            <person name="Eastman K.E."/>
            <person name="Pendleton A.L."/>
            <person name="Shaikh M.A."/>
            <person name="Suttiyut T."/>
            <person name="Ogas R."/>
            <person name="Tomko P."/>
            <person name="Gavelis G."/>
            <person name="Widhalm J.R."/>
            <person name="Wisecaver J.H."/>
        </authorList>
    </citation>
    <scope>NUCLEOTIDE SEQUENCE</scope>
    <source>
        <strain evidence="1">ECLA1</strain>
    </source>
</reference>
<organism evidence="1 2">
    <name type="scientific">Elysia crispata</name>
    <name type="common">lettuce slug</name>
    <dbReference type="NCBI Taxonomy" id="231223"/>
    <lineage>
        <taxon>Eukaryota</taxon>
        <taxon>Metazoa</taxon>
        <taxon>Spiralia</taxon>
        <taxon>Lophotrochozoa</taxon>
        <taxon>Mollusca</taxon>
        <taxon>Gastropoda</taxon>
        <taxon>Heterobranchia</taxon>
        <taxon>Euthyneura</taxon>
        <taxon>Panpulmonata</taxon>
        <taxon>Sacoglossa</taxon>
        <taxon>Placobranchoidea</taxon>
        <taxon>Plakobranchidae</taxon>
        <taxon>Elysia</taxon>
    </lineage>
</organism>
<protein>
    <submittedName>
        <fullName evidence="1">Uncharacterized protein</fullName>
    </submittedName>
</protein>
<name>A0AAE0ZJP6_9GAST</name>